<protein>
    <submittedName>
        <fullName evidence="2">DZF domain-containing protein</fullName>
    </submittedName>
</protein>
<accession>A0A0M3HWL4</accession>
<keyword evidence="1" id="KW-1185">Reference proteome</keyword>
<proteinExistence type="predicted"/>
<evidence type="ECO:0000313" key="2">
    <source>
        <dbReference type="WBParaSite" id="ALUE_0000755501-mRNA-1"/>
    </source>
</evidence>
<dbReference type="AlphaFoldDB" id="A0A0M3HWL4"/>
<sequence length="133" mass="14600">MTDVDPRTCAQTVVEHLQKCIRSVHPPNLQPPSCMGQLSSKMNTSPVAELVVEKLEDMNLTIQSELAFNVSEMHTAVLVSSTKARLAELLLHPQERLPQGVATVIWGFNKGGQNVCTLETLAGVPITFLFLYV</sequence>
<dbReference type="WBParaSite" id="ALUE_0000755501-mRNA-1">
    <property type="protein sequence ID" value="ALUE_0000755501-mRNA-1"/>
    <property type="gene ID" value="ALUE_0000755501"/>
</dbReference>
<organism evidence="1 2">
    <name type="scientific">Ascaris lumbricoides</name>
    <name type="common">Giant roundworm</name>
    <dbReference type="NCBI Taxonomy" id="6252"/>
    <lineage>
        <taxon>Eukaryota</taxon>
        <taxon>Metazoa</taxon>
        <taxon>Ecdysozoa</taxon>
        <taxon>Nematoda</taxon>
        <taxon>Chromadorea</taxon>
        <taxon>Rhabditida</taxon>
        <taxon>Spirurina</taxon>
        <taxon>Ascaridomorpha</taxon>
        <taxon>Ascaridoidea</taxon>
        <taxon>Ascarididae</taxon>
        <taxon>Ascaris</taxon>
    </lineage>
</organism>
<reference evidence="2" key="1">
    <citation type="submission" date="2017-02" db="UniProtKB">
        <authorList>
            <consortium name="WormBaseParasite"/>
        </authorList>
    </citation>
    <scope>IDENTIFICATION</scope>
</reference>
<dbReference type="Proteomes" id="UP000036681">
    <property type="component" value="Unplaced"/>
</dbReference>
<evidence type="ECO:0000313" key="1">
    <source>
        <dbReference type="Proteomes" id="UP000036681"/>
    </source>
</evidence>
<name>A0A0M3HWL4_ASCLU</name>